<dbReference type="Gene3D" id="1.10.10.10">
    <property type="entry name" value="Winged helix-like DNA-binding domain superfamily/Winged helix DNA-binding domain"/>
    <property type="match status" value="1"/>
</dbReference>
<dbReference type="InterPro" id="IPR036390">
    <property type="entry name" value="WH_DNA-bd_sf"/>
</dbReference>
<evidence type="ECO:0000259" key="2">
    <source>
        <dbReference type="Pfam" id="PF02481"/>
    </source>
</evidence>
<dbReference type="PANTHER" id="PTHR43022">
    <property type="entry name" value="PROTEIN SMF"/>
    <property type="match status" value="1"/>
</dbReference>
<name>A0AAU8A9P5_9FIRM</name>
<reference evidence="4" key="1">
    <citation type="submission" date="2023-02" db="EMBL/GenBank/DDBJ databases">
        <title>Gut commensal Christensenella minuta modulates host metabolism via a new class of secondary bile acids.</title>
        <authorList>
            <person name="Liu C."/>
        </authorList>
    </citation>
    <scope>NUCLEOTIDE SEQUENCE</scope>
    <source>
        <strain evidence="4">CA70</strain>
    </source>
</reference>
<sequence length="368" mass="40509">MTDITQEERYWLWFSSIDGIGPVRFYDTLSVFTDISSAFRECRSITARVQSVGKKYEQAICQSANEAYIDRILERCYQKDIHILTRLNRNYPQTLAEIENPPPVLFYRGTLPNFDDKSCAVVGSRRPTKNGFSTIRSLAGGLANEQVVIVSGMARGIDTAAHMGALDSGGITAAVLGCGADVVYPLENRDLYEKILEKGAIISEFLPGVEPKPQFFPQRNRIVSGLSSVLVAGEGGERSGARITVDYALRQGRDVYTTACDMKSPMAKLPLYLMEAGAPLARSAADIMHGMGWPSVNKELPQNNDAEINGLDLSESRIYNLLLKEHLSASNLAEETKLPIREVNILLTVMELKGLIEGIPGGKFRINS</sequence>
<feature type="domain" description="DprA winged helix" evidence="3">
    <location>
        <begin position="309"/>
        <end position="362"/>
    </location>
</feature>
<dbReference type="NCBIfam" id="TIGR00732">
    <property type="entry name" value="dprA"/>
    <property type="match status" value="1"/>
</dbReference>
<dbReference type="SUPFAM" id="SSF46785">
    <property type="entry name" value="Winged helix' DNA-binding domain"/>
    <property type="match status" value="1"/>
</dbReference>
<dbReference type="InterPro" id="IPR036388">
    <property type="entry name" value="WH-like_DNA-bd_sf"/>
</dbReference>
<evidence type="ECO:0000259" key="3">
    <source>
        <dbReference type="Pfam" id="PF17782"/>
    </source>
</evidence>
<dbReference type="Pfam" id="PF17782">
    <property type="entry name" value="WHD_DprA"/>
    <property type="match status" value="1"/>
</dbReference>
<dbReference type="InterPro" id="IPR003488">
    <property type="entry name" value="DprA"/>
</dbReference>
<gene>
    <name evidence="4" type="primary">dprA</name>
    <name evidence="4" type="ORF">PUP29_02055</name>
</gene>
<organism evidence="4">
    <name type="scientific">Christensenella massiliensis</name>
    <dbReference type="NCBI Taxonomy" id="1805714"/>
    <lineage>
        <taxon>Bacteria</taxon>
        <taxon>Bacillati</taxon>
        <taxon>Bacillota</taxon>
        <taxon>Clostridia</taxon>
        <taxon>Christensenellales</taxon>
        <taxon>Christensenellaceae</taxon>
        <taxon>Christensenella</taxon>
    </lineage>
</organism>
<protein>
    <submittedName>
        <fullName evidence="4">DNA-processing protein DprA</fullName>
    </submittedName>
</protein>
<accession>A0AAU8A9P5</accession>
<feature type="domain" description="Smf/DprA SLOG" evidence="2">
    <location>
        <begin position="83"/>
        <end position="289"/>
    </location>
</feature>
<dbReference type="InterPro" id="IPR041614">
    <property type="entry name" value="DprA_WH"/>
</dbReference>
<dbReference type="Gene3D" id="3.40.50.450">
    <property type="match status" value="1"/>
</dbReference>
<proteinExistence type="inferred from homology"/>
<dbReference type="InterPro" id="IPR057666">
    <property type="entry name" value="DrpA_SLOG"/>
</dbReference>
<dbReference type="RefSeq" id="WP_353423729.1">
    <property type="nucleotide sequence ID" value="NZ_CP117826.1"/>
</dbReference>
<dbReference type="EMBL" id="CP117826">
    <property type="protein sequence ID" value="XCC62729.1"/>
    <property type="molecule type" value="Genomic_DNA"/>
</dbReference>
<dbReference type="Pfam" id="PF02481">
    <property type="entry name" value="DNA_processg_A"/>
    <property type="match status" value="1"/>
</dbReference>
<dbReference type="GO" id="GO:0009294">
    <property type="term" value="P:DNA-mediated transformation"/>
    <property type="evidence" value="ECO:0007669"/>
    <property type="project" value="InterPro"/>
</dbReference>
<evidence type="ECO:0000256" key="1">
    <source>
        <dbReference type="ARBA" id="ARBA00006525"/>
    </source>
</evidence>
<dbReference type="SUPFAM" id="SSF102405">
    <property type="entry name" value="MCP/YpsA-like"/>
    <property type="match status" value="1"/>
</dbReference>
<dbReference type="PANTHER" id="PTHR43022:SF1">
    <property type="entry name" value="PROTEIN SMF"/>
    <property type="match status" value="1"/>
</dbReference>
<dbReference type="AlphaFoldDB" id="A0AAU8A9P5"/>
<comment type="similarity">
    <text evidence="1">Belongs to the DprA/Smf family.</text>
</comment>
<evidence type="ECO:0000313" key="4">
    <source>
        <dbReference type="EMBL" id="XCC62729.1"/>
    </source>
</evidence>